<dbReference type="EnsemblMetazoa" id="HelroT189742">
    <property type="protein sequence ID" value="HelroP189742"/>
    <property type="gene ID" value="HelroG189742"/>
</dbReference>
<dbReference type="Pfam" id="PF00013">
    <property type="entry name" value="KH_1"/>
    <property type="match status" value="3"/>
</dbReference>
<dbReference type="Proteomes" id="UP000015101">
    <property type="component" value="Unassembled WGS sequence"/>
</dbReference>
<gene>
    <name evidence="6" type="primary">20211366</name>
    <name evidence="5" type="ORF">HELRODRAFT_189742</name>
</gene>
<dbReference type="GO" id="GO:0005634">
    <property type="term" value="C:nucleus"/>
    <property type="evidence" value="ECO:0000318"/>
    <property type="project" value="GO_Central"/>
</dbReference>
<feature type="region of interest" description="Disordered" evidence="3">
    <location>
        <begin position="215"/>
        <end position="305"/>
    </location>
</feature>
<feature type="domain" description="K Homology" evidence="4">
    <location>
        <begin position="38"/>
        <end position="106"/>
    </location>
</feature>
<feature type="compositionally biased region" description="Polar residues" evidence="3">
    <location>
        <begin position="285"/>
        <end position="295"/>
    </location>
</feature>
<dbReference type="OMA" id="NDRYDGM"/>
<protein>
    <recommendedName>
        <fullName evidence="4">K Homology domain-containing protein</fullName>
    </recommendedName>
</protein>
<evidence type="ECO:0000313" key="6">
    <source>
        <dbReference type="EnsemblMetazoa" id="HelroP189742"/>
    </source>
</evidence>
<dbReference type="PROSITE" id="PS50084">
    <property type="entry name" value="KH_TYPE_1"/>
    <property type="match status" value="3"/>
</dbReference>
<dbReference type="CDD" id="cd22434">
    <property type="entry name" value="KH-I_HNRNPK_rpt3"/>
    <property type="match status" value="1"/>
</dbReference>
<reference evidence="5 7" key="2">
    <citation type="journal article" date="2013" name="Nature">
        <title>Insights into bilaterian evolution from three spiralian genomes.</title>
        <authorList>
            <person name="Simakov O."/>
            <person name="Marletaz F."/>
            <person name="Cho S.J."/>
            <person name="Edsinger-Gonzales E."/>
            <person name="Havlak P."/>
            <person name="Hellsten U."/>
            <person name="Kuo D.H."/>
            <person name="Larsson T."/>
            <person name="Lv J."/>
            <person name="Arendt D."/>
            <person name="Savage R."/>
            <person name="Osoegawa K."/>
            <person name="de Jong P."/>
            <person name="Grimwood J."/>
            <person name="Chapman J.A."/>
            <person name="Shapiro H."/>
            <person name="Aerts A."/>
            <person name="Otillar R.P."/>
            <person name="Terry A.Y."/>
            <person name="Boore J.L."/>
            <person name="Grigoriev I.V."/>
            <person name="Lindberg D.R."/>
            <person name="Seaver E.C."/>
            <person name="Weisblat D.A."/>
            <person name="Putnam N.H."/>
            <person name="Rokhsar D.S."/>
        </authorList>
    </citation>
    <scope>NUCLEOTIDE SEQUENCE</scope>
</reference>
<reference evidence="7" key="1">
    <citation type="submission" date="2012-12" db="EMBL/GenBank/DDBJ databases">
        <authorList>
            <person name="Hellsten U."/>
            <person name="Grimwood J."/>
            <person name="Chapman J.A."/>
            <person name="Shapiro H."/>
            <person name="Aerts A."/>
            <person name="Otillar R.P."/>
            <person name="Terry A.Y."/>
            <person name="Boore J.L."/>
            <person name="Simakov O."/>
            <person name="Marletaz F."/>
            <person name="Cho S.-J."/>
            <person name="Edsinger-Gonzales E."/>
            <person name="Havlak P."/>
            <person name="Kuo D.-H."/>
            <person name="Larsson T."/>
            <person name="Lv J."/>
            <person name="Arendt D."/>
            <person name="Savage R."/>
            <person name="Osoegawa K."/>
            <person name="de Jong P."/>
            <person name="Lindberg D.R."/>
            <person name="Seaver E.C."/>
            <person name="Weisblat D.A."/>
            <person name="Putnam N.H."/>
            <person name="Grigoriev I.V."/>
            <person name="Rokhsar D.S."/>
        </authorList>
    </citation>
    <scope>NUCLEOTIDE SEQUENCE</scope>
</reference>
<evidence type="ECO:0000256" key="1">
    <source>
        <dbReference type="ARBA" id="ARBA00022737"/>
    </source>
</evidence>
<dbReference type="AlphaFoldDB" id="T1FRB9"/>
<evidence type="ECO:0000259" key="4">
    <source>
        <dbReference type="SMART" id="SM00322"/>
    </source>
</evidence>
<dbReference type="CDD" id="cd22432">
    <property type="entry name" value="KH-I_HNRNPK_rpt1"/>
    <property type="match status" value="1"/>
</dbReference>
<dbReference type="InParanoid" id="T1FRB9"/>
<dbReference type="STRING" id="6412.T1FRB9"/>
<organism evidence="6 7">
    <name type="scientific">Helobdella robusta</name>
    <name type="common">Californian leech</name>
    <dbReference type="NCBI Taxonomy" id="6412"/>
    <lineage>
        <taxon>Eukaryota</taxon>
        <taxon>Metazoa</taxon>
        <taxon>Spiralia</taxon>
        <taxon>Lophotrochozoa</taxon>
        <taxon>Annelida</taxon>
        <taxon>Clitellata</taxon>
        <taxon>Hirudinea</taxon>
        <taxon>Rhynchobdellida</taxon>
        <taxon>Glossiphoniidae</taxon>
        <taxon>Helobdella</taxon>
    </lineage>
</organism>
<dbReference type="EMBL" id="AMQM01002142">
    <property type="status" value="NOT_ANNOTATED_CDS"/>
    <property type="molecule type" value="Genomic_DNA"/>
</dbReference>
<dbReference type="GO" id="GO:0006357">
    <property type="term" value="P:regulation of transcription by RNA polymerase II"/>
    <property type="evidence" value="ECO:0000318"/>
    <property type="project" value="GO_Central"/>
</dbReference>
<dbReference type="PANTHER" id="PTHR10288">
    <property type="entry name" value="KH DOMAIN CONTAINING RNA BINDING PROTEIN"/>
    <property type="match status" value="1"/>
</dbReference>
<evidence type="ECO:0000313" key="5">
    <source>
        <dbReference type="EMBL" id="ESN91616.1"/>
    </source>
</evidence>
<feature type="region of interest" description="Disordered" evidence="3">
    <location>
        <begin position="1"/>
        <end position="32"/>
    </location>
</feature>
<dbReference type="eggNOG" id="KOG2192">
    <property type="taxonomic scope" value="Eukaryota"/>
</dbReference>
<evidence type="ECO:0000256" key="2">
    <source>
        <dbReference type="PROSITE-ProRule" id="PRU00117"/>
    </source>
</evidence>
<dbReference type="RefSeq" id="XP_009030445.1">
    <property type="nucleotide sequence ID" value="XM_009032197.1"/>
</dbReference>
<dbReference type="EMBL" id="KB097700">
    <property type="protein sequence ID" value="ESN91616.1"/>
    <property type="molecule type" value="Genomic_DNA"/>
</dbReference>
<dbReference type="GO" id="GO:0003729">
    <property type="term" value="F:mRNA binding"/>
    <property type="evidence" value="ECO:0000318"/>
    <property type="project" value="GO_Central"/>
</dbReference>
<dbReference type="OrthoDB" id="442947at2759"/>
<evidence type="ECO:0000313" key="7">
    <source>
        <dbReference type="Proteomes" id="UP000015101"/>
    </source>
</evidence>
<dbReference type="CTD" id="20211366"/>
<keyword evidence="1" id="KW-0677">Repeat</keyword>
<dbReference type="KEGG" id="hro:HELRODRAFT_189742"/>
<dbReference type="SMART" id="SM00322">
    <property type="entry name" value="KH"/>
    <property type="match status" value="3"/>
</dbReference>
<dbReference type="Gene3D" id="3.30.1370.10">
    <property type="entry name" value="K Homology domain, type 1"/>
    <property type="match status" value="3"/>
</dbReference>
<dbReference type="CDD" id="cd22460">
    <property type="entry name" value="KH-I_PEPPER_rpt2_like"/>
    <property type="match status" value="1"/>
</dbReference>
<feature type="compositionally biased region" description="Polar residues" evidence="3">
    <location>
        <begin position="240"/>
        <end position="255"/>
    </location>
</feature>
<feature type="domain" description="K Homology" evidence="4">
    <location>
        <begin position="301"/>
        <end position="371"/>
    </location>
</feature>
<feature type="compositionally biased region" description="Low complexity" evidence="3">
    <location>
        <begin position="266"/>
        <end position="284"/>
    </location>
</feature>
<dbReference type="InterPro" id="IPR004088">
    <property type="entry name" value="KH_dom_type_1"/>
</dbReference>
<dbReference type="SUPFAM" id="SSF54791">
    <property type="entry name" value="Eukaryotic type KH-domain (KH-domain type I)"/>
    <property type="match status" value="3"/>
</dbReference>
<keyword evidence="2" id="KW-0694">RNA-binding</keyword>
<feature type="compositionally biased region" description="Basic and acidic residues" evidence="3">
    <location>
        <begin position="256"/>
        <end position="265"/>
    </location>
</feature>
<dbReference type="GeneID" id="20211366"/>
<dbReference type="GO" id="GO:0005737">
    <property type="term" value="C:cytoplasm"/>
    <property type="evidence" value="ECO:0000318"/>
    <property type="project" value="GO_Central"/>
</dbReference>
<evidence type="ECO:0000256" key="3">
    <source>
        <dbReference type="SAM" id="MobiDB-lite"/>
    </source>
</evidence>
<sequence>MSDSPRSADGEVSKRAPELYDDGDDSLRKKSRYDRANEKTEVRILIPSWISGSVIGKGGDNIRRLRSTYKSGISLPDSRGPERLVVMTSEIGNICDALEDILPTLTKQLDKSNTEDHHELRLLIHQSHAGRIIGKGGTIIKQLRDDTGAQVRIHVVVCPNSSDRIIQINGSAHQISSCVEAIYKLISGSFPKGPQMPYNPDYYDISLASKYGGYEEERGGGMGKGKMRDREEKGEKDSPHANTAASSQSRGSVRKNQSDDRHAKDQQPQQHQSQQHQQHQQQQPYNNKQQTSDDNQPPHFPRDVSQVSIPKSLAGAILGKGGSRIKQVQQESGTRIKMDEASVDSDDRIITIVGTPEQIMYAQYLLQMMVKKYANNGGKTA</sequence>
<dbReference type="InterPro" id="IPR004087">
    <property type="entry name" value="KH_dom"/>
</dbReference>
<dbReference type="HOGENOM" id="CLU_022670_5_2_1"/>
<accession>T1FRB9</accession>
<dbReference type="InterPro" id="IPR036612">
    <property type="entry name" value="KH_dom_type_1_sf"/>
</dbReference>
<feature type="compositionally biased region" description="Basic and acidic residues" evidence="3">
    <location>
        <begin position="1"/>
        <end position="18"/>
    </location>
</feature>
<reference evidence="6" key="3">
    <citation type="submission" date="2015-06" db="UniProtKB">
        <authorList>
            <consortium name="EnsemblMetazoa"/>
        </authorList>
    </citation>
    <scope>IDENTIFICATION</scope>
</reference>
<proteinExistence type="predicted"/>
<feature type="compositionally biased region" description="Basic and acidic residues" evidence="3">
    <location>
        <begin position="226"/>
        <end position="239"/>
    </location>
</feature>
<feature type="domain" description="K Homology" evidence="4">
    <location>
        <begin position="116"/>
        <end position="187"/>
    </location>
</feature>
<keyword evidence="7" id="KW-1185">Reference proteome</keyword>
<name>T1FRB9_HELRO</name>
<dbReference type="GO" id="GO:0048024">
    <property type="term" value="P:regulation of mRNA splicing, via spliceosome"/>
    <property type="evidence" value="ECO:0000318"/>
    <property type="project" value="GO_Central"/>
</dbReference>